<organism evidence="1">
    <name type="scientific">Arundo donax</name>
    <name type="common">Giant reed</name>
    <name type="synonym">Donax arundinaceus</name>
    <dbReference type="NCBI Taxonomy" id="35708"/>
    <lineage>
        <taxon>Eukaryota</taxon>
        <taxon>Viridiplantae</taxon>
        <taxon>Streptophyta</taxon>
        <taxon>Embryophyta</taxon>
        <taxon>Tracheophyta</taxon>
        <taxon>Spermatophyta</taxon>
        <taxon>Magnoliopsida</taxon>
        <taxon>Liliopsida</taxon>
        <taxon>Poales</taxon>
        <taxon>Poaceae</taxon>
        <taxon>PACMAD clade</taxon>
        <taxon>Arundinoideae</taxon>
        <taxon>Arundineae</taxon>
        <taxon>Arundo</taxon>
    </lineage>
</organism>
<proteinExistence type="predicted"/>
<protein>
    <submittedName>
        <fullName evidence="1">Uncharacterized protein</fullName>
    </submittedName>
</protein>
<reference evidence="1" key="1">
    <citation type="submission" date="2014-09" db="EMBL/GenBank/DDBJ databases">
        <authorList>
            <person name="Magalhaes I.L.F."/>
            <person name="Oliveira U."/>
            <person name="Santos F.R."/>
            <person name="Vidigal T.H.D.A."/>
            <person name="Brescovit A.D."/>
            <person name="Santos A.J."/>
        </authorList>
    </citation>
    <scope>NUCLEOTIDE SEQUENCE</scope>
    <source>
        <tissue evidence="1">Shoot tissue taken approximately 20 cm above the soil surface</tissue>
    </source>
</reference>
<reference evidence="1" key="2">
    <citation type="journal article" date="2015" name="Data Brief">
        <title>Shoot transcriptome of the giant reed, Arundo donax.</title>
        <authorList>
            <person name="Barrero R.A."/>
            <person name="Guerrero F.D."/>
            <person name="Moolhuijzen P."/>
            <person name="Goolsby J.A."/>
            <person name="Tidwell J."/>
            <person name="Bellgard S.E."/>
            <person name="Bellgard M.I."/>
        </authorList>
    </citation>
    <scope>NUCLEOTIDE SEQUENCE</scope>
    <source>
        <tissue evidence="1">Shoot tissue taken approximately 20 cm above the soil surface</tissue>
    </source>
</reference>
<dbReference type="EMBL" id="GBRH01225474">
    <property type="protein sequence ID" value="JAD72421.1"/>
    <property type="molecule type" value="Transcribed_RNA"/>
</dbReference>
<accession>A0A0A9CA13</accession>
<evidence type="ECO:0000313" key="1">
    <source>
        <dbReference type="EMBL" id="JAD72421.1"/>
    </source>
</evidence>
<name>A0A0A9CA13_ARUDO</name>
<sequence length="61" mass="6934">MTICCLYINCYFPLEWGGKLVVDHICDTTLNNFLVLQSIGCLPFQTSGCYILWHVNESICS</sequence>
<dbReference type="AlphaFoldDB" id="A0A0A9CA13"/>